<evidence type="ECO:0000313" key="3">
    <source>
        <dbReference type="Proteomes" id="UP001164803"/>
    </source>
</evidence>
<keyword evidence="1" id="KW-0812">Transmembrane</keyword>
<dbReference type="NCBIfam" id="NF033218">
    <property type="entry name" value="anchor_AmaP"/>
    <property type="match status" value="1"/>
</dbReference>
<proteinExistence type="predicted"/>
<evidence type="ECO:0000313" key="2">
    <source>
        <dbReference type="EMBL" id="WAH39005.1"/>
    </source>
</evidence>
<gene>
    <name evidence="2" type="primary">amaP</name>
    <name evidence="2" type="ORF">NZD86_11245</name>
</gene>
<dbReference type="EMBL" id="CP104064">
    <property type="protein sequence ID" value="WAH39005.1"/>
    <property type="molecule type" value="Genomic_DNA"/>
</dbReference>
<reference evidence="2" key="1">
    <citation type="submission" date="2022-08" db="EMBL/GenBank/DDBJ databases">
        <title>Alicyclobacillus dauci DSM2870, complete genome.</title>
        <authorList>
            <person name="Wang Q."/>
            <person name="Cai R."/>
            <person name="Wang Z."/>
        </authorList>
    </citation>
    <scope>NUCLEOTIDE SEQUENCE</scope>
    <source>
        <strain evidence="2">DSM 28700</strain>
    </source>
</reference>
<protein>
    <submittedName>
        <fullName evidence="2">Alkaline shock response membrane anchor protein AmaP</fullName>
    </submittedName>
</protein>
<accession>A0ABY6ZA81</accession>
<sequence length="180" mass="19358">MSILDRILLFLLALASLCLGVILALVGANVLGPDTLSMVSASPINIVAIVAGVIIVLIGLRFLFYRIGRPQLADFVAMTGEHGQIRISYDTIRQLANRRGGQVKGSEGLDTRVRPGEDGVIVLVRMQVLPDVDIAATSREVQTVVKEYVEHATSITVEQVLVHVSELSSSQKQGKVWSGA</sequence>
<feature type="transmembrane region" description="Helical" evidence="1">
    <location>
        <begin position="44"/>
        <end position="64"/>
    </location>
</feature>
<evidence type="ECO:0000256" key="1">
    <source>
        <dbReference type="SAM" id="Phobius"/>
    </source>
</evidence>
<dbReference type="Proteomes" id="UP001164803">
    <property type="component" value="Chromosome"/>
</dbReference>
<name>A0ABY6ZA81_9BACL</name>
<dbReference type="RefSeq" id="WP_268046634.1">
    <property type="nucleotide sequence ID" value="NZ_CP104064.1"/>
</dbReference>
<keyword evidence="1" id="KW-1133">Transmembrane helix</keyword>
<keyword evidence="1" id="KW-0472">Membrane</keyword>
<organism evidence="2 3">
    <name type="scientific">Alicyclobacillus dauci</name>
    <dbReference type="NCBI Taxonomy" id="1475485"/>
    <lineage>
        <taxon>Bacteria</taxon>
        <taxon>Bacillati</taxon>
        <taxon>Bacillota</taxon>
        <taxon>Bacilli</taxon>
        <taxon>Bacillales</taxon>
        <taxon>Alicyclobacillaceae</taxon>
        <taxon>Alicyclobacillus</taxon>
    </lineage>
</organism>
<keyword evidence="3" id="KW-1185">Reference proteome</keyword>